<evidence type="ECO:0000313" key="1">
    <source>
        <dbReference type="EMBL" id="SVC13441.1"/>
    </source>
</evidence>
<sequence>HTLVKKHHHCPENQTQTIVKIVVKKVNKECIVCNWWVGY</sequence>
<gene>
    <name evidence="1" type="ORF">METZ01_LOCUS266295</name>
</gene>
<protein>
    <submittedName>
        <fullName evidence="1">Uncharacterized protein</fullName>
    </submittedName>
</protein>
<proteinExistence type="predicted"/>
<reference evidence="1" key="1">
    <citation type="submission" date="2018-05" db="EMBL/GenBank/DDBJ databases">
        <authorList>
            <person name="Lanie J.A."/>
            <person name="Ng W.-L."/>
            <person name="Kazmierczak K.M."/>
            <person name="Andrzejewski T.M."/>
            <person name="Davidsen T.M."/>
            <person name="Wayne K.J."/>
            <person name="Tettelin H."/>
            <person name="Glass J.I."/>
            <person name="Rusch D."/>
            <person name="Podicherti R."/>
            <person name="Tsui H.-C.T."/>
            <person name="Winkler M.E."/>
        </authorList>
    </citation>
    <scope>NUCLEOTIDE SEQUENCE</scope>
</reference>
<dbReference type="AlphaFoldDB" id="A0A382JS65"/>
<organism evidence="1">
    <name type="scientific">marine metagenome</name>
    <dbReference type="NCBI Taxonomy" id="408172"/>
    <lineage>
        <taxon>unclassified sequences</taxon>
        <taxon>metagenomes</taxon>
        <taxon>ecological metagenomes</taxon>
    </lineage>
</organism>
<accession>A0A382JS65</accession>
<feature type="non-terminal residue" evidence="1">
    <location>
        <position position="1"/>
    </location>
</feature>
<dbReference type="EMBL" id="UINC01075349">
    <property type="protein sequence ID" value="SVC13441.1"/>
    <property type="molecule type" value="Genomic_DNA"/>
</dbReference>
<name>A0A382JS65_9ZZZZ</name>